<evidence type="ECO:0000313" key="2">
    <source>
        <dbReference type="Proteomes" id="UP000005446"/>
    </source>
</evidence>
<dbReference type="AlphaFoldDB" id="H0EQ86"/>
<dbReference type="HOGENOM" id="CLU_1326486_0_0_1"/>
<dbReference type="Proteomes" id="UP000005446">
    <property type="component" value="Unassembled WGS sequence"/>
</dbReference>
<proteinExistence type="predicted"/>
<dbReference type="EMBL" id="AGUE01000121">
    <property type="protein sequence ID" value="EHK99315.1"/>
    <property type="molecule type" value="Genomic_DNA"/>
</dbReference>
<name>H0EQ86_GLAL7</name>
<protein>
    <submittedName>
        <fullName evidence="1">Uncharacterized protein</fullName>
    </submittedName>
</protein>
<accession>H0EQ86</accession>
<sequence length="207" mass="23165">MAELTTPFNLNLNLTELERITIDTEAIATDTDLSNIFYFAEIPQIPQARESNLQSLISTIEDCKAWETTRCEQSVQSQIAKGNLPGDSIVNIDTGVTAKFKVPATKPLNLAVVNTLINIEPLTANLPYRNFLKAVAAAFNPKVEMVQPYYHTVIGYQYDNVIEEFQADAAWRLTSQSTQLANMCALARIWLQSEILAYDCKPRQSSM</sequence>
<dbReference type="OrthoDB" id="4719947at2759"/>
<comment type="caution">
    <text evidence="1">The sequence shown here is derived from an EMBL/GenBank/DDBJ whole genome shotgun (WGS) entry which is preliminary data.</text>
</comment>
<keyword evidence="2" id="KW-1185">Reference proteome</keyword>
<organism evidence="1 2">
    <name type="scientific">Glarea lozoyensis (strain ATCC 74030 / MF5533)</name>
    <dbReference type="NCBI Taxonomy" id="1104152"/>
    <lineage>
        <taxon>Eukaryota</taxon>
        <taxon>Fungi</taxon>
        <taxon>Dikarya</taxon>
        <taxon>Ascomycota</taxon>
        <taxon>Pezizomycotina</taxon>
        <taxon>Leotiomycetes</taxon>
        <taxon>Helotiales</taxon>
        <taxon>Helotiaceae</taxon>
        <taxon>Glarea</taxon>
    </lineage>
</organism>
<evidence type="ECO:0000313" key="1">
    <source>
        <dbReference type="EMBL" id="EHK99315.1"/>
    </source>
</evidence>
<dbReference type="InParanoid" id="H0EQ86"/>
<reference evidence="1 2" key="1">
    <citation type="journal article" date="2012" name="Eukaryot. Cell">
        <title>Genome sequence of the fungus Glarea lozoyensis: the first genome sequence of a species from the Helotiaceae family.</title>
        <authorList>
            <person name="Youssar L."/>
            <person name="Gruening B.A."/>
            <person name="Erxleben A."/>
            <person name="Guenther S."/>
            <person name="Huettel W."/>
        </authorList>
    </citation>
    <scope>NUCLEOTIDE SEQUENCE [LARGE SCALE GENOMIC DNA]</scope>
    <source>
        <strain evidence="2">ATCC 74030 / MF5533</strain>
    </source>
</reference>
<gene>
    <name evidence="1" type="ORF">M7I_4832</name>
</gene>